<sequence length="411" mass="43942">MSDAPPAQNRPRVVAVIPARGGSQGVPLKNLEPVGGRSLLMRAVTACRKSELIDLVVVSSDHAGIQEEARRAGAAVVVRPAAIAGNTASSESAVLHAITEIQGDGPAPEVTVLVQCTSPFMDPADLDAAIGRVLSGEADCAFSAVESHAFLWKYGPDGLIGINHDASFRPRRQDRDTEFRETGAFYAMRTDGLRRHGRRFFGTLVAQRVNDDHAMEIDTPDDLHIARLRAAVLEEQERIDGLPLIDVDALVMDFDGVHTDDSMYLSQEGTESVRVSREDGMGVKLARQAGLKMLILSTEVNPVVAARGAKLQIPVIHGQSDKAQALKEWVAAEGLDPERVAYVGNDVNDLGCLRMVGWPIAVANAHSDVMALARLTLSRSGGSGAVREVCELVISAINLRETAEAAEAVQA</sequence>
<comment type="catalytic activity">
    <reaction evidence="1">
        <text>an N-acylneuraminate + CTP = a CMP-N-acyl-beta-neuraminate + diphosphate</text>
        <dbReference type="Rhea" id="RHEA:11344"/>
        <dbReference type="ChEBI" id="CHEBI:33019"/>
        <dbReference type="ChEBI" id="CHEBI:37563"/>
        <dbReference type="ChEBI" id="CHEBI:60073"/>
        <dbReference type="ChEBI" id="CHEBI:68671"/>
        <dbReference type="EC" id="2.7.7.43"/>
    </reaction>
</comment>
<dbReference type="RefSeq" id="WP_214159592.1">
    <property type="nucleotide sequence ID" value="NZ_JAHBAY010000015.1"/>
</dbReference>
<dbReference type="Pfam" id="PF08282">
    <property type="entry name" value="Hydrolase_3"/>
    <property type="match status" value="1"/>
</dbReference>
<keyword evidence="11" id="KW-0808">Transferase</keyword>
<dbReference type="PANTHER" id="PTHR21485">
    <property type="entry name" value="HAD SUPERFAMILY MEMBERS CMAS AND KDSC"/>
    <property type="match status" value="1"/>
</dbReference>
<keyword evidence="9" id="KW-0378">Hydrolase</keyword>
<proteinExistence type="inferred from homology"/>
<dbReference type="EMBL" id="JAHBAY010000015">
    <property type="protein sequence ID" value="MBT0773057.1"/>
    <property type="molecule type" value="Genomic_DNA"/>
</dbReference>
<keyword evidence="12" id="KW-1185">Reference proteome</keyword>
<evidence type="ECO:0000256" key="6">
    <source>
        <dbReference type="ARBA" id="ARBA00011881"/>
    </source>
</evidence>
<protein>
    <recommendedName>
        <fullName evidence="7">N-acylneuraminate cytidylyltransferase</fullName>
        <ecNumber evidence="7">2.7.7.43</ecNumber>
    </recommendedName>
</protein>
<dbReference type="SUPFAM" id="SSF56784">
    <property type="entry name" value="HAD-like"/>
    <property type="match status" value="1"/>
</dbReference>
<dbReference type="InterPro" id="IPR029044">
    <property type="entry name" value="Nucleotide-diphossugar_trans"/>
</dbReference>
<dbReference type="InterPro" id="IPR010023">
    <property type="entry name" value="KdsC_fam"/>
</dbReference>
<comment type="similarity">
    <text evidence="4">Belongs to the KdsC family.</text>
</comment>
<evidence type="ECO:0000256" key="10">
    <source>
        <dbReference type="ARBA" id="ARBA00022842"/>
    </source>
</evidence>
<dbReference type="InterPro" id="IPR003329">
    <property type="entry name" value="Cytidylyl_trans"/>
</dbReference>
<comment type="cofactor">
    <cofactor evidence="2">
        <name>Mg(2+)</name>
        <dbReference type="ChEBI" id="CHEBI:18420"/>
    </cofactor>
</comment>
<keyword evidence="11" id="KW-0548">Nucleotidyltransferase</keyword>
<evidence type="ECO:0000256" key="2">
    <source>
        <dbReference type="ARBA" id="ARBA00001946"/>
    </source>
</evidence>
<reference evidence="11 12" key="1">
    <citation type="submission" date="2021-05" db="EMBL/GenBank/DDBJ databases">
        <title>Kineosporia and Streptomyces sp. nov. two new marine actinobacteria isolated from Coral.</title>
        <authorList>
            <person name="Buangrab K."/>
            <person name="Sutthacheep M."/>
            <person name="Yeemin T."/>
            <person name="Harunari E."/>
            <person name="Igarashi Y."/>
            <person name="Kanchanasin P."/>
            <person name="Tanasupawat S."/>
            <person name="Phongsopitanun W."/>
        </authorList>
    </citation>
    <scope>NUCLEOTIDE SEQUENCE [LARGE SCALE GENOMIC DNA]</scope>
    <source>
        <strain evidence="11 12">J2-2</strain>
    </source>
</reference>
<accession>A0ABS5TPM3</accession>
<organism evidence="11 12">
    <name type="scientific">Kineosporia corallincola</name>
    <dbReference type="NCBI Taxonomy" id="2835133"/>
    <lineage>
        <taxon>Bacteria</taxon>
        <taxon>Bacillati</taxon>
        <taxon>Actinomycetota</taxon>
        <taxon>Actinomycetes</taxon>
        <taxon>Kineosporiales</taxon>
        <taxon>Kineosporiaceae</taxon>
        <taxon>Kineosporia</taxon>
    </lineage>
</organism>
<keyword evidence="10" id="KW-0460">Magnesium</keyword>
<dbReference type="Pfam" id="PF02348">
    <property type="entry name" value="CTP_transf_3"/>
    <property type="match status" value="1"/>
</dbReference>
<evidence type="ECO:0000256" key="4">
    <source>
        <dbReference type="ARBA" id="ARBA00005893"/>
    </source>
</evidence>
<dbReference type="Gene3D" id="3.90.550.10">
    <property type="entry name" value="Spore Coat Polysaccharide Biosynthesis Protein SpsA, Chain A"/>
    <property type="match status" value="1"/>
</dbReference>
<dbReference type="Proteomes" id="UP001197247">
    <property type="component" value="Unassembled WGS sequence"/>
</dbReference>
<gene>
    <name evidence="11" type="ORF">KIH74_29205</name>
</gene>
<evidence type="ECO:0000313" key="12">
    <source>
        <dbReference type="Proteomes" id="UP001197247"/>
    </source>
</evidence>
<dbReference type="SFLD" id="SFLDS00003">
    <property type="entry name" value="Haloacid_Dehalogenase"/>
    <property type="match status" value="1"/>
</dbReference>
<evidence type="ECO:0000313" key="11">
    <source>
        <dbReference type="EMBL" id="MBT0773057.1"/>
    </source>
</evidence>
<keyword evidence="8" id="KW-0479">Metal-binding</keyword>
<dbReference type="GO" id="GO:0016779">
    <property type="term" value="F:nucleotidyltransferase activity"/>
    <property type="evidence" value="ECO:0007669"/>
    <property type="project" value="UniProtKB-KW"/>
</dbReference>
<dbReference type="SFLD" id="SFLDG01138">
    <property type="entry name" value="C1.6.2:_Deoxy-d-mannose-octulo"/>
    <property type="match status" value="1"/>
</dbReference>
<dbReference type="SFLD" id="SFLDG01136">
    <property type="entry name" value="C1.6:_Phosphoserine_Phosphatas"/>
    <property type="match status" value="1"/>
</dbReference>
<dbReference type="SUPFAM" id="SSF53448">
    <property type="entry name" value="Nucleotide-diphospho-sugar transferases"/>
    <property type="match status" value="1"/>
</dbReference>
<evidence type="ECO:0000256" key="3">
    <source>
        <dbReference type="ARBA" id="ARBA00005141"/>
    </source>
</evidence>
<dbReference type="InterPro" id="IPR036412">
    <property type="entry name" value="HAD-like_sf"/>
</dbReference>
<evidence type="ECO:0000256" key="1">
    <source>
        <dbReference type="ARBA" id="ARBA00001862"/>
    </source>
</evidence>
<comment type="pathway">
    <text evidence="3">Amino-sugar metabolism; N-acetylneuraminate metabolism.</text>
</comment>
<dbReference type="Gene3D" id="3.40.50.1000">
    <property type="entry name" value="HAD superfamily/HAD-like"/>
    <property type="match status" value="1"/>
</dbReference>
<dbReference type="PANTHER" id="PTHR21485:SF3">
    <property type="entry name" value="N-ACYLNEURAMINATE CYTIDYLYLTRANSFERASE"/>
    <property type="match status" value="1"/>
</dbReference>
<evidence type="ECO:0000256" key="5">
    <source>
        <dbReference type="ARBA" id="ARBA00010726"/>
    </source>
</evidence>
<dbReference type="InterPro" id="IPR050793">
    <property type="entry name" value="CMP-NeuNAc_synthase"/>
</dbReference>
<name>A0ABS5TPM3_9ACTN</name>
<comment type="similarity">
    <text evidence="5">Belongs to the CMP-NeuNAc synthase family.</text>
</comment>
<evidence type="ECO:0000256" key="8">
    <source>
        <dbReference type="ARBA" id="ARBA00022723"/>
    </source>
</evidence>
<dbReference type="InterPro" id="IPR023214">
    <property type="entry name" value="HAD_sf"/>
</dbReference>
<dbReference type="EC" id="2.7.7.43" evidence="7"/>
<comment type="caution">
    <text evidence="11">The sequence shown here is derived from an EMBL/GenBank/DDBJ whole genome shotgun (WGS) entry which is preliminary data.</text>
</comment>
<evidence type="ECO:0000256" key="9">
    <source>
        <dbReference type="ARBA" id="ARBA00022801"/>
    </source>
</evidence>
<comment type="subunit">
    <text evidence="6">Homotetramer.</text>
</comment>
<dbReference type="CDD" id="cd02513">
    <property type="entry name" value="CMP-NeuAc_Synthase"/>
    <property type="match status" value="1"/>
</dbReference>
<evidence type="ECO:0000256" key="7">
    <source>
        <dbReference type="ARBA" id="ARBA00012491"/>
    </source>
</evidence>